<gene>
    <name evidence="1" type="ORF">QU605_08970</name>
</gene>
<accession>A0ABT7WFA2</accession>
<evidence type="ECO:0000313" key="2">
    <source>
        <dbReference type="Proteomes" id="UP001174839"/>
    </source>
</evidence>
<organism evidence="1 2">
    <name type="scientific">Robiginitalea aurantiaca</name>
    <dbReference type="NCBI Taxonomy" id="3056915"/>
    <lineage>
        <taxon>Bacteria</taxon>
        <taxon>Pseudomonadati</taxon>
        <taxon>Bacteroidota</taxon>
        <taxon>Flavobacteriia</taxon>
        <taxon>Flavobacteriales</taxon>
        <taxon>Flavobacteriaceae</taxon>
        <taxon>Robiginitalea</taxon>
    </lineage>
</organism>
<dbReference type="EMBL" id="JAUDUY010000003">
    <property type="protein sequence ID" value="MDM9631600.1"/>
    <property type="molecule type" value="Genomic_DNA"/>
</dbReference>
<sequence length="275" mass="28555">MKKYFYILFASLGMLVSCEEDLVVYDPGAGYLQFSSTSGTIAEGAPEGPNVTTVLVGAGENPNGVTVNFTVTADDPSRFVIEPSSGSLEIPAGEFSGEIVITPIDNVVVDGDMDIVLELTTGSSLPVGIDGTGVESNTRTVTLIDDDCPVDLGQFTGTFDVDEVFTSGVNEGLTLSGAFGQSYQIEMVPQPGDETGTKVVITNSAGFNEYIPDGTVMTLLPCPGAVEFSPLPLSLAGGFADLAIEEAVFNESEGSVTVSGPLGGFGPYEFVLTKQ</sequence>
<dbReference type="InterPro" id="IPR038081">
    <property type="entry name" value="CalX-like_sf"/>
</dbReference>
<name>A0ABT7WFA2_9FLAO</name>
<dbReference type="SUPFAM" id="SSF141072">
    <property type="entry name" value="CalX-like"/>
    <property type="match status" value="1"/>
</dbReference>
<evidence type="ECO:0000313" key="1">
    <source>
        <dbReference type="EMBL" id="MDM9631600.1"/>
    </source>
</evidence>
<dbReference type="Gene3D" id="2.60.40.2030">
    <property type="match status" value="1"/>
</dbReference>
<dbReference type="PROSITE" id="PS51257">
    <property type="entry name" value="PROKAR_LIPOPROTEIN"/>
    <property type="match status" value="1"/>
</dbReference>
<evidence type="ECO:0008006" key="3">
    <source>
        <dbReference type="Google" id="ProtNLM"/>
    </source>
</evidence>
<reference evidence="1" key="1">
    <citation type="submission" date="2023-06" db="EMBL/GenBank/DDBJ databases">
        <title>Robiginitalea aurantiacus sp. nov. and Algoriphagus sediminis sp. nov., isolated from coastal sediment.</title>
        <authorList>
            <person name="Zhou Z.Y."/>
            <person name="An J."/>
            <person name="Jia Y.W."/>
            <person name="Du Z.J."/>
        </authorList>
    </citation>
    <scope>NUCLEOTIDE SEQUENCE</scope>
    <source>
        <strain evidence="1">M39</strain>
    </source>
</reference>
<dbReference type="RefSeq" id="WP_289724951.1">
    <property type="nucleotide sequence ID" value="NZ_JAUDUY010000003.1"/>
</dbReference>
<comment type="caution">
    <text evidence="1">The sequence shown here is derived from an EMBL/GenBank/DDBJ whole genome shotgun (WGS) entry which is preliminary data.</text>
</comment>
<proteinExistence type="predicted"/>
<keyword evidence="2" id="KW-1185">Reference proteome</keyword>
<dbReference type="Proteomes" id="UP001174839">
    <property type="component" value="Unassembled WGS sequence"/>
</dbReference>
<protein>
    <recommendedName>
        <fullName evidence="3">Calx-beta domain-containing protein</fullName>
    </recommendedName>
</protein>